<accession>A0A8J4CVB9</accession>
<dbReference type="AlphaFoldDB" id="A0A8J4CVB9"/>
<gene>
    <name evidence="7" type="ORF">Vretifemale_17381</name>
</gene>
<keyword evidence="8" id="KW-1185">Reference proteome</keyword>
<name>A0A8J4CVB9_9CHLO</name>
<evidence type="ECO:0000256" key="6">
    <source>
        <dbReference type="RuleBase" id="RU363053"/>
    </source>
</evidence>
<dbReference type="PANTHER" id="PTHR11266:SF116">
    <property type="entry name" value="MPV17-LIKE PROTEIN"/>
    <property type="match status" value="1"/>
</dbReference>
<dbReference type="GO" id="GO:0005737">
    <property type="term" value="C:cytoplasm"/>
    <property type="evidence" value="ECO:0007669"/>
    <property type="project" value="TreeGrafter"/>
</dbReference>
<feature type="transmembrane region" description="Helical" evidence="6">
    <location>
        <begin position="176"/>
        <end position="194"/>
    </location>
</feature>
<dbReference type="Pfam" id="PF04117">
    <property type="entry name" value="Mpv17_PMP22"/>
    <property type="match status" value="1"/>
</dbReference>
<dbReference type="EMBL" id="BNCP01000051">
    <property type="protein sequence ID" value="GIL89563.1"/>
    <property type="molecule type" value="Genomic_DNA"/>
</dbReference>
<evidence type="ECO:0000313" key="8">
    <source>
        <dbReference type="Proteomes" id="UP000747110"/>
    </source>
</evidence>
<evidence type="ECO:0008006" key="9">
    <source>
        <dbReference type="Google" id="ProtNLM"/>
    </source>
</evidence>
<evidence type="ECO:0000313" key="7">
    <source>
        <dbReference type="EMBL" id="GIL89563.1"/>
    </source>
</evidence>
<reference evidence="7" key="1">
    <citation type="journal article" date="2021" name="Proc. Natl. Acad. Sci. U.S.A.">
        <title>Three genomes in the algal genus Volvox reveal the fate of a haploid sex-determining region after a transition to homothallism.</title>
        <authorList>
            <person name="Yamamoto K."/>
            <person name="Hamaji T."/>
            <person name="Kawai-Toyooka H."/>
            <person name="Matsuzaki R."/>
            <person name="Takahashi F."/>
            <person name="Nishimura Y."/>
            <person name="Kawachi M."/>
            <person name="Noguchi H."/>
            <person name="Minakuchi Y."/>
            <person name="Umen J.G."/>
            <person name="Toyoda A."/>
            <person name="Nozaki H."/>
        </authorList>
    </citation>
    <scope>NUCLEOTIDE SEQUENCE</scope>
    <source>
        <strain evidence="7">NIES-3786</strain>
    </source>
</reference>
<dbReference type="OrthoDB" id="541604at2759"/>
<keyword evidence="4 6" id="KW-1133">Transmembrane helix</keyword>
<keyword evidence="3 6" id="KW-0812">Transmembrane</keyword>
<dbReference type="Proteomes" id="UP000747110">
    <property type="component" value="Unassembled WGS sequence"/>
</dbReference>
<organism evidence="7 8">
    <name type="scientific">Volvox reticuliferus</name>
    <dbReference type="NCBI Taxonomy" id="1737510"/>
    <lineage>
        <taxon>Eukaryota</taxon>
        <taxon>Viridiplantae</taxon>
        <taxon>Chlorophyta</taxon>
        <taxon>core chlorophytes</taxon>
        <taxon>Chlorophyceae</taxon>
        <taxon>CS clade</taxon>
        <taxon>Chlamydomonadales</taxon>
        <taxon>Volvocaceae</taxon>
        <taxon>Volvox</taxon>
    </lineage>
</organism>
<evidence type="ECO:0000256" key="2">
    <source>
        <dbReference type="ARBA" id="ARBA00006824"/>
    </source>
</evidence>
<protein>
    <recommendedName>
        <fullName evidence="9">Peroxisomal membrane protein</fullName>
    </recommendedName>
</protein>
<evidence type="ECO:0000256" key="5">
    <source>
        <dbReference type="ARBA" id="ARBA00023136"/>
    </source>
</evidence>
<feature type="transmembrane region" description="Helical" evidence="6">
    <location>
        <begin position="152"/>
        <end position="170"/>
    </location>
</feature>
<comment type="caution">
    <text evidence="7">The sequence shown here is derived from an EMBL/GenBank/DDBJ whole genome shotgun (WGS) entry which is preliminary data.</text>
</comment>
<comment type="similarity">
    <text evidence="2 6">Belongs to the peroxisomal membrane protein PXMP2/4 family.</text>
</comment>
<keyword evidence="5 6" id="KW-0472">Membrane</keyword>
<dbReference type="InterPro" id="IPR007248">
    <property type="entry name" value="Mpv17_PMP22"/>
</dbReference>
<dbReference type="GO" id="GO:0016020">
    <property type="term" value="C:membrane"/>
    <property type="evidence" value="ECO:0007669"/>
    <property type="project" value="UniProtKB-SubCell"/>
</dbReference>
<feature type="non-terminal residue" evidence="7">
    <location>
        <position position="212"/>
    </location>
</feature>
<evidence type="ECO:0000256" key="4">
    <source>
        <dbReference type="ARBA" id="ARBA00022989"/>
    </source>
</evidence>
<sequence length="212" mass="23091">HECCYDVLYRQLLPSMMAPLPAPFLRRMAPVARAGLTSCVIMSAGDVLCQSIQRRNKSGALNWAAHDWKRTARFGLIGATLHGPFFLWGFQMLDGRYGPATNLLTAAKKTAFGQVTIFPTYVVAFFTYITLLETGGDVVAVGPKLRNSFAQTYIAGSLFWPAANMINFMYCPPSARILYVNCAGLIWNAILSAFNTQGAAALRRQAAAASPA</sequence>
<comment type="subcellular location">
    <subcellularLocation>
        <location evidence="1">Membrane</location>
        <topology evidence="1">Multi-pass membrane protein</topology>
    </subcellularLocation>
</comment>
<evidence type="ECO:0000256" key="3">
    <source>
        <dbReference type="ARBA" id="ARBA00022692"/>
    </source>
</evidence>
<feature type="transmembrane region" description="Helical" evidence="6">
    <location>
        <begin position="111"/>
        <end position="131"/>
    </location>
</feature>
<evidence type="ECO:0000256" key="1">
    <source>
        <dbReference type="ARBA" id="ARBA00004141"/>
    </source>
</evidence>
<dbReference type="PANTHER" id="PTHR11266">
    <property type="entry name" value="PEROXISOMAL MEMBRANE PROTEIN 2, PXMP2 MPV17"/>
    <property type="match status" value="1"/>
</dbReference>
<proteinExistence type="inferred from homology"/>
<feature type="transmembrane region" description="Helical" evidence="6">
    <location>
        <begin position="70"/>
        <end position="91"/>
    </location>
</feature>